<protein>
    <submittedName>
        <fullName evidence="1">Uncharacterized protein</fullName>
    </submittedName>
</protein>
<dbReference type="OrthoDB" id="8248633at2"/>
<proteinExistence type="predicted"/>
<dbReference type="AlphaFoldDB" id="A0A1H4Y1B7"/>
<organism evidence="1 2">
    <name type="scientific">Bradyrhizobium erythrophlei</name>
    <dbReference type="NCBI Taxonomy" id="1437360"/>
    <lineage>
        <taxon>Bacteria</taxon>
        <taxon>Pseudomonadati</taxon>
        <taxon>Pseudomonadota</taxon>
        <taxon>Alphaproteobacteria</taxon>
        <taxon>Hyphomicrobiales</taxon>
        <taxon>Nitrobacteraceae</taxon>
        <taxon>Bradyrhizobium</taxon>
    </lineage>
</organism>
<accession>A0A1H4Y1B7</accession>
<name>A0A1H4Y1B7_9BRAD</name>
<sequence>MRRSNWTPSIVPSDDQTVYLVADDFGRIGRAWREADLETADLENVIQEMLAGEYSNPIRVAAFNTSEHWSEDVSGDIAREIQRRCDLQLTDVPPHLQAFVDRHISGRQLALRLV</sequence>
<gene>
    <name evidence="1" type="ORF">SAMN05444164_3718</name>
</gene>
<dbReference type="RefSeq" id="WP_092117578.1">
    <property type="nucleotide sequence ID" value="NZ_FNTH01000001.1"/>
</dbReference>
<evidence type="ECO:0000313" key="1">
    <source>
        <dbReference type="EMBL" id="SED10878.1"/>
    </source>
</evidence>
<dbReference type="Proteomes" id="UP000198992">
    <property type="component" value="Unassembled WGS sequence"/>
</dbReference>
<dbReference type="EMBL" id="FNTH01000001">
    <property type="protein sequence ID" value="SED10878.1"/>
    <property type="molecule type" value="Genomic_DNA"/>
</dbReference>
<reference evidence="1 2" key="1">
    <citation type="submission" date="2016-10" db="EMBL/GenBank/DDBJ databases">
        <authorList>
            <person name="de Groot N.N."/>
        </authorList>
    </citation>
    <scope>NUCLEOTIDE SEQUENCE [LARGE SCALE GENOMIC DNA]</scope>
    <source>
        <strain evidence="1 2">MT12</strain>
    </source>
</reference>
<evidence type="ECO:0000313" key="2">
    <source>
        <dbReference type="Proteomes" id="UP000198992"/>
    </source>
</evidence>